<comment type="caution">
    <text evidence="2">The sequence shown here is derived from an EMBL/GenBank/DDBJ whole genome shotgun (WGS) entry which is preliminary data.</text>
</comment>
<sequence length="92" mass="10021">MVVEHADFPELVLDGTRLDPPGPPQDEQAARGVLVTTSRHGRSSRETAHRNGRCLDLVDGRNPTALRLEHLGIDALIGLPELPPRRQSGDVT</sequence>
<feature type="region of interest" description="Disordered" evidence="1">
    <location>
        <begin position="1"/>
        <end position="30"/>
    </location>
</feature>
<gene>
    <name evidence="2" type="ORF">Kpho01_30710</name>
</gene>
<organism evidence="2 3">
    <name type="scientific">Kitasatospora phosalacinea</name>
    <dbReference type="NCBI Taxonomy" id="2065"/>
    <lineage>
        <taxon>Bacteria</taxon>
        <taxon>Bacillati</taxon>
        <taxon>Actinomycetota</taxon>
        <taxon>Actinomycetes</taxon>
        <taxon>Kitasatosporales</taxon>
        <taxon>Streptomycetaceae</taxon>
        <taxon>Kitasatospora</taxon>
    </lineage>
</organism>
<evidence type="ECO:0000313" key="3">
    <source>
        <dbReference type="Proteomes" id="UP001165143"/>
    </source>
</evidence>
<dbReference type="AlphaFoldDB" id="A0A9W6PHD1"/>
<protein>
    <submittedName>
        <fullName evidence="2">Uncharacterized protein</fullName>
    </submittedName>
</protein>
<proteinExistence type="predicted"/>
<dbReference type="EMBL" id="BSRX01000016">
    <property type="protein sequence ID" value="GLW55060.1"/>
    <property type="molecule type" value="Genomic_DNA"/>
</dbReference>
<name>A0A9W6PHD1_9ACTN</name>
<evidence type="ECO:0000313" key="2">
    <source>
        <dbReference type="EMBL" id="GLW55060.1"/>
    </source>
</evidence>
<reference evidence="2" key="1">
    <citation type="submission" date="2023-02" db="EMBL/GenBank/DDBJ databases">
        <title>Kitasatospora phosalacinea NBRC 14362.</title>
        <authorList>
            <person name="Ichikawa N."/>
            <person name="Sato H."/>
            <person name="Tonouchi N."/>
        </authorList>
    </citation>
    <scope>NUCLEOTIDE SEQUENCE</scope>
    <source>
        <strain evidence="2">NBRC 14362</strain>
    </source>
</reference>
<evidence type="ECO:0000256" key="1">
    <source>
        <dbReference type="SAM" id="MobiDB-lite"/>
    </source>
</evidence>
<dbReference type="Proteomes" id="UP001165143">
    <property type="component" value="Unassembled WGS sequence"/>
</dbReference>
<accession>A0A9W6PHD1</accession>